<evidence type="ECO:0008006" key="3">
    <source>
        <dbReference type="Google" id="ProtNLM"/>
    </source>
</evidence>
<name>A0ABP5V836_9ACTN</name>
<proteinExistence type="predicted"/>
<keyword evidence="2" id="KW-1185">Reference proteome</keyword>
<evidence type="ECO:0000313" key="1">
    <source>
        <dbReference type="EMBL" id="GAA2396110.1"/>
    </source>
</evidence>
<organism evidence="1 2">
    <name type="scientific">Dactylosporangium salmoneum</name>
    <dbReference type="NCBI Taxonomy" id="53361"/>
    <lineage>
        <taxon>Bacteria</taxon>
        <taxon>Bacillati</taxon>
        <taxon>Actinomycetota</taxon>
        <taxon>Actinomycetes</taxon>
        <taxon>Micromonosporales</taxon>
        <taxon>Micromonosporaceae</taxon>
        <taxon>Dactylosporangium</taxon>
    </lineage>
</organism>
<protein>
    <recommendedName>
        <fullName evidence="3">DUF2004 domain-containing protein</fullName>
    </recommendedName>
</protein>
<gene>
    <name evidence="1" type="ORF">GCM10010170_111650</name>
</gene>
<evidence type="ECO:0000313" key="2">
    <source>
        <dbReference type="Proteomes" id="UP001501444"/>
    </source>
</evidence>
<comment type="caution">
    <text evidence="1">The sequence shown here is derived from an EMBL/GenBank/DDBJ whole genome shotgun (WGS) entry which is preliminary data.</text>
</comment>
<accession>A0ABP5V836</accession>
<sequence length="133" mass="14864">MTSNVWETTIECAGRTVAVDLWFNDAPPDAAAQDRVARFTADADEFDRAARRAIREDPVLGEYLEHHVDDLGEEPSDEETFLRRLHLVRIGLYPGEPDRCACFDYTTGRDVTDCLVAVRFDARGAVTGLAMES</sequence>
<reference evidence="2" key="1">
    <citation type="journal article" date="2019" name="Int. J. Syst. Evol. Microbiol.">
        <title>The Global Catalogue of Microorganisms (GCM) 10K type strain sequencing project: providing services to taxonomists for standard genome sequencing and annotation.</title>
        <authorList>
            <consortium name="The Broad Institute Genomics Platform"/>
            <consortium name="The Broad Institute Genome Sequencing Center for Infectious Disease"/>
            <person name="Wu L."/>
            <person name="Ma J."/>
        </authorList>
    </citation>
    <scope>NUCLEOTIDE SEQUENCE [LARGE SCALE GENOMIC DNA]</scope>
    <source>
        <strain evidence="2">JCM 3272</strain>
    </source>
</reference>
<dbReference type="RefSeq" id="WP_344620955.1">
    <property type="nucleotide sequence ID" value="NZ_BAAARV010000144.1"/>
</dbReference>
<dbReference type="EMBL" id="BAAARV010000144">
    <property type="protein sequence ID" value="GAA2396110.1"/>
    <property type="molecule type" value="Genomic_DNA"/>
</dbReference>
<dbReference type="Proteomes" id="UP001501444">
    <property type="component" value="Unassembled WGS sequence"/>
</dbReference>